<dbReference type="GeneID" id="107891366"/>
<evidence type="ECO:0000256" key="5">
    <source>
        <dbReference type="PROSITE-ProRule" id="PRU00449"/>
    </source>
</evidence>
<evidence type="ECO:0000256" key="4">
    <source>
        <dbReference type="ARBA" id="ARBA00022833"/>
    </source>
</evidence>
<dbReference type="Pfam" id="PF01428">
    <property type="entry name" value="zf-AN1"/>
    <property type="match status" value="1"/>
</dbReference>
<keyword evidence="2" id="KW-0479">Metal-binding</keyword>
<keyword evidence="3 5" id="KW-0863">Zinc-finger</keyword>
<dbReference type="InterPro" id="IPR000058">
    <property type="entry name" value="Znf_AN1"/>
</dbReference>
<dbReference type="SMR" id="A0A1U8I059"/>
<evidence type="ECO:0000256" key="2">
    <source>
        <dbReference type="ARBA" id="ARBA00022723"/>
    </source>
</evidence>
<dbReference type="PaxDb" id="3635-A0A1U8I059"/>
<dbReference type="AlphaFoldDB" id="A0A1U8I059"/>
<dbReference type="SUPFAM" id="SSF118310">
    <property type="entry name" value="AN1-like Zinc finger"/>
    <property type="match status" value="1"/>
</dbReference>
<keyword evidence="4" id="KW-0862">Zinc</keyword>
<dbReference type="Gene3D" id="4.10.1110.10">
    <property type="entry name" value="AN1-like Zinc finger"/>
    <property type="match status" value="1"/>
</dbReference>
<evidence type="ECO:0000259" key="6">
    <source>
        <dbReference type="PROSITE" id="PS51036"/>
    </source>
</evidence>
<dbReference type="KEGG" id="ghi:107891366"/>
<dbReference type="GO" id="GO:0008270">
    <property type="term" value="F:zinc ion binding"/>
    <property type="evidence" value="ECO:0007669"/>
    <property type="project" value="UniProtKB-KW"/>
</dbReference>
<comment type="function">
    <text evidence="1">May be involved in environmental stress response.</text>
</comment>
<dbReference type="GO" id="GO:0003677">
    <property type="term" value="F:DNA binding"/>
    <property type="evidence" value="ECO:0007669"/>
    <property type="project" value="InterPro"/>
</dbReference>
<organism evidence="8 9">
    <name type="scientific">Gossypium hirsutum</name>
    <name type="common">Upland cotton</name>
    <name type="synonym">Gossypium mexicanum</name>
    <dbReference type="NCBI Taxonomy" id="3635"/>
    <lineage>
        <taxon>Eukaryota</taxon>
        <taxon>Viridiplantae</taxon>
        <taxon>Streptophyta</taxon>
        <taxon>Embryophyta</taxon>
        <taxon>Tracheophyta</taxon>
        <taxon>Spermatophyta</taxon>
        <taxon>Magnoliopsida</taxon>
        <taxon>eudicotyledons</taxon>
        <taxon>Gunneridae</taxon>
        <taxon>Pentapetalae</taxon>
        <taxon>rosids</taxon>
        <taxon>malvids</taxon>
        <taxon>Malvales</taxon>
        <taxon>Malvaceae</taxon>
        <taxon>Malvoideae</taxon>
        <taxon>Gossypium</taxon>
    </lineage>
</organism>
<gene>
    <name evidence="9" type="primary">LOC107891366</name>
</gene>
<dbReference type="STRING" id="3635.A0A1U8I059"/>
<protein>
    <submittedName>
        <fullName evidence="9">Zinc finger A20 and AN1 domain-containing stress-associated protein 10</fullName>
    </submittedName>
</protein>
<dbReference type="PROSITE" id="PS51039">
    <property type="entry name" value="ZF_AN1"/>
    <property type="match status" value="1"/>
</dbReference>
<dbReference type="Pfam" id="PF01754">
    <property type="entry name" value="zf-A20"/>
    <property type="match status" value="1"/>
</dbReference>
<dbReference type="InterPro" id="IPR035896">
    <property type="entry name" value="AN1-like_Znf"/>
</dbReference>
<evidence type="ECO:0000256" key="1">
    <source>
        <dbReference type="ARBA" id="ARBA00003732"/>
    </source>
</evidence>
<dbReference type="Gene3D" id="1.20.5.4770">
    <property type="match status" value="1"/>
</dbReference>
<evidence type="ECO:0000259" key="7">
    <source>
        <dbReference type="PROSITE" id="PS51039"/>
    </source>
</evidence>
<dbReference type="Proteomes" id="UP000818029">
    <property type="component" value="Chromosome A11"/>
</dbReference>
<dbReference type="PROSITE" id="PS51036">
    <property type="entry name" value="ZF_A20"/>
    <property type="match status" value="1"/>
</dbReference>
<proteinExistence type="predicted"/>
<feature type="domain" description="AN1-type" evidence="7">
    <location>
        <begin position="63"/>
        <end position="109"/>
    </location>
</feature>
<dbReference type="InterPro" id="IPR050652">
    <property type="entry name" value="AN1_A20_ZnFinger"/>
</dbReference>
<evidence type="ECO:0000256" key="3">
    <source>
        <dbReference type="ARBA" id="ARBA00022771"/>
    </source>
</evidence>
<name>A0A1U8I059_GOSHI</name>
<feature type="domain" description="A20-type" evidence="6">
    <location>
        <begin position="2"/>
        <end position="36"/>
    </location>
</feature>
<sequence>MVTATPLCANGCGFHGSVETKDLCSKCYKLELSKSAKMNDPTSSAAAPSPSDSVVSATLISSPSKINRCESCNRKLGLMGFTCRWGKVFCQFHRYPLEHSCNYDFKKAGRRASIKLLIFYSPDIKFSAYMSGLWLEIDQINSKMTIQSKPIQPAQY</sequence>
<reference evidence="9" key="2">
    <citation type="submission" date="2025-08" db="UniProtKB">
        <authorList>
            <consortium name="RefSeq"/>
        </authorList>
    </citation>
    <scope>IDENTIFICATION</scope>
</reference>
<dbReference type="SMART" id="SM00154">
    <property type="entry name" value="ZnF_AN1"/>
    <property type="match status" value="1"/>
</dbReference>
<keyword evidence="8" id="KW-1185">Reference proteome</keyword>
<accession>A0A1U8I059</accession>
<evidence type="ECO:0000313" key="8">
    <source>
        <dbReference type="Proteomes" id="UP000818029"/>
    </source>
</evidence>
<evidence type="ECO:0000313" key="9">
    <source>
        <dbReference type="RefSeq" id="XP_016671630.2"/>
    </source>
</evidence>
<dbReference type="SMART" id="SM00259">
    <property type="entry name" value="ZnF_A20"/>
    <property type="match status" value="1"/>
</dbReference>
<dbReference type="SUPFAM" id="SSF57716">
    <property type="entry name" value="Glucocorticoid receptor-like (DNA-binding domain)"/>
    <property type="match status" value="1"/>
</dbReference>
<dbReference type="RefSeq" id="XP_016671630.2">
    <property type="nucleotide sequence ID" value="XM_016816141.2"/>
</dbReference>
<dbReference type="InterPro" id="IPR002653">
    <property type="entry name" value="Znf_A20"/>
</dbReference>
<dbReference type="PANTHER" id="PTHR10634">
    <property type="entry name" value="AN1-TYPE ZINC FINGER PROTEIN"/>
    <property type="match status" value="1"/>
</dbReference>
<dbReference type="PANTHER" id="PTHR10634:SF124">
    <property type="entry name" value="ZINC FINGER A20 AND AN1 DOMAIN-CONTAINING STRESS-ASSOCIATED PROTEIN 8-RELATED"/>
    <property type="match status" value="1"/>
</dbReference>
<reference evidence="8" key="1">
    <citation type="journal article" date="2020" name="Nat. Genet.">
        <title>Genomic diversifications of five Gossypium allopolyploid species and their impact on cotton improvement.</title>
        <authorList>
            <person name="Chen Z.J."/>
            <person name="Sreedasyam A."/>
            <person name="Ando A."/>
            <person name="Song Q."/>
            <person name="De Santiago L.M."/>
            <person name="Hulse-Kemp A.M."/>
            <person name="Ding M."/>
            <person name="Ye W."/>
            <person name="Kirkbride R.C."/>
            <person name="Jenkins J."/>
            <person name="Plott C."/>
            <person name="Lovell J."/>
            <person name="Lin Y.M."/>
            <person name="Vaughn R."/>
            <person name="Liu B."/>
            <person name="Simpson S."/>
            <person name="Scheffler B.E."/>
            <person name="Wen L."/>
            <person name="Saski C.A."/>
            <person name="Grover C.E."/>
            <person name="Hu G."/>
            <person name="Conover J.L."/>
            <person name="Carlson J.W."/>
            <person name="Shu S."/>
            <person name="Boston L.B."/>
            <person name="Williams M."/>
            <person name="Peterson D.G."/>
            <person name="McGee K."/>
            <person name="Jones D.C."/>
            <person name="Wendel J.F."/>
            <person name="Stelly D.M."/>
            <person name="Grimwood J."/>
            <person name="Schmutz J."/>
        </authorList>
    </citation>
    <scope>NUCLEOTIDE SEQUENCE [LARGE SCALE GENOMIC DNA]</scope>
    <source>
        <strain evidence="8">cv. TM-1</strain>
    </source>
</reference>